<dbReference type="AlphaFoldDB" id="A0A0R3U3T2"/>
<gene>
    <name evidence="2" type="ORF">MCOS_LOCUS1257</name>
</gene>
<reference evidence="2 3" key="2">
    <citation type="submission" date="2018-10" db="EMBL/GenBank/DDBJ databases">
        <authorList>
            <consortium name="Pathogen Informatics"/>
        </authorList>
    </citation>
    <scope>NUCLEOTIDE SEQUENCE [LARGE SCALE GENOMIC DNA]</scope>
</reference>
<accession>A0A0R3U3T2</accession>
<feature type="region of interest" description="Disordered" evidence="1">
    <location>
        <begin position="1"/>
        <end position="21"/>
    </location>
</feature>
<dbReference type="WBParaSite" id="MCOS_0000125601-mRNA-1">
    <property type="protein sequence ID" value="MCOS_0000125601-mRNA-1"/>
    <property type="gene ID" value="MCOS_0000125601"/>
</dbReference>
<dbReference type="EMBL" id="UXSR01000145">
    <property type="protein sequence ID" value="VDD75254.1"/>
    <property type="molecule type" value="Genomic_DNA"/>
</dbReference>
<evidence type="ECO:0000313" key="2">
    <source>
        <dbReference type="EMBL" id="VDD75254.1"/>
    </source>
</evidence>
<name>A0A0R3U3T2_MESCO</name>
<keyword evidence="3" id="KW-1185">Reference proteome</keyword>
<evidence type="ECO:0000313" key="3">
    <source>
        <dbReference type="Proteomes" id="UP000267029"/>
    </source>
</evidence>
<proteinExistence type="predicted"/>
<organism evidence="4">
    <name type="scientific">Mesocestoides corti</name>
    <name type="common">Flatworm</name>
    <dbReference type="NCBI Taxonomy" id="53468"/>
    <lineage>
        <taxon>Eukaryota</taxon>
        <taxon>Metazoa</taxon>
        <taxon>Spiralia</taxon>
        <taxon>Lophotrochozoa</taxon>
        <taxon>Platyhelminthes</taxon>
        <taxon>Cestoda</taxon>
        <taxon>Eucestoda</taxon>
        <taxon>Cyclophyllidea</taxon>
        <taxon>Mesocestoididae</taxon>
        <taxon>Mesocestoides</taxon>
    </lineage>
</organism>
<evidence type="ECO:0000313" key="4">
    <source>
        <dbReference type="WBParaSite" id="MCOS_0000125601-mRNA-1"/>
    </source>
</evidence>
<protein>
    <submittedName>
        <fullName evidence="2 4">Uncharacterized protein</fullName>
    </submittedName>
</protein>
<sequence>MRTNTEPSLGSTNNADADRRMVTEPCSLFNGVAGRAKSPPRLNPISPHPVAICLDSVIGIGHLPPEI</sequence>
<feature type="compositionally biased region" description="Polar residues" evidence="1">
    <location>
        <begin position="1"/>
        <end position="15"/>
    </location>
</feature>
<evidence type="ECO:0000256" key="1">
    <source>
        <dbReference type="SAM" id="MobiDB-lite"/>
    </source>
</evidence>
<reference evidence="4" key="1">
    <citation type="submission" date="2017-02" db="UniProtKB">
        <authorList>
            <consortium name="WormBaseParasite"/>
        </authorList>
    </citation>
    <scope>IDENTIFICATION</scope>
</reference>
<dbReference type="Proteomes" id="UP000267029">
    <property type="component" value="Unassembled WGS sequence"/>
</dbReference>